<accession>A0ABD3CMM8</accession>
<evidence type="ECO:0000256" key="2">
    <source>
        <dbReference type="ARBA" id="ARBA00022692"/>
    </source>
</evidence>
<proteinExistence type="predicted"/>
<keyword evidence="4" id="KW-0472">Membrane</keyword>
<keyword evidence="3" id="KW-1133">Transmembrane helix</keyword>
<dbReference type="InterPro" id="IPR004342">
    <property type="entry name" value="EXS_C"/>
</dbReference>
<evidence type="ECO:0000256" key="5">
    <source>
        <dbReference type="SAM" id="SignalP"/>
    </source>
</evidence>
<keyword evidence="5" id="KW-0732">Signal</keyword>
<evidence type="ECO:0000256" key="3">
    <source>
        <dbReference type="ARBA" id="ARBA00022989"/>
    </source>
</evidence>
<dbReference type="GO" id="GO:0016020">
    <property type="term" value="C:membrane"/>
    <property type="evidence" value="ECO:0007669"/>
    <property type="project" value="UniProtKB-SubCell"/>
</dbReference>
<feature type="domain" description="EXS" evidence="6">
    <location>
        <begin position="1"/>
        <end position="59"/>
    </location>
</feature>
<comment type="caution">
    <text evidence="7">The sequence shown here is derived from an EMBL/GenBank/DDBJ whole genome shotgun (WGS) entry which is preliminary data.</text>
</comment>
<dbReference type="PANTHER" id="PTHR10783:SF4">
    <property type="entry name" value="PHOSPHATE TRANSPORTER PHO1 HOMOLOG 3"/>
    <property type="match status" value="1"/>
</dbReference>
<reference evidence="8" key="1">
    <citation type="journal article" date="2024" name="IScience">
        <title>Strigolactones Initiate the Formation of Haustorium-like Structures in Castilleja.</title>
        <authorList>
            <person name="Buerger M."/>
            <person name="Peterson D."/>
            <person name="Chory J."/>
        </authorList>
    </citation>
    <scope>NUCLEOTIDE SEQUENCE [LARGE SCALE GENOMIC DNA]</scope>
</reference>
<name>A0ABD3CMM8_9LAMI</name>
<dbReference type="Pfam" id="PF03124">
    <property type="entry name" value="EXS"/>
    <property type="match status" value="1"/>
</dbReference>
<dbReference type="PANTHER" id="PTHR10783">
    <property type="entry name" value="XENOTROPIC AND POLYTROPIC RETROVIRUS RECEPTOR 1-RELATED"/>
    <property type="match status" value="1"/>
</dbReference>
<keyword evidence="2" id="KW-0812">Transmembrane</keyword>
<dbReference type="AlphaFoldDB" id="A0ABD3CMM8"/>
<evidence type="ECO:0000259" key="6">
    <source>
        <dbReference type="PROSITE" id="PS51380"/>
    </source>
</evidence>
<evidence type="ECO:0000313" key="8">
    <source>
        <dbReference type="Proteomes" id="UP001632038"/>
    </source>
</evidence>
<keyword evidence="8" id="KW-1185">Reference proteome</keyword>
<gene>
    <name evidence="7" type="primary">PHO1H4</name>
    <name evidence="7" type="ORF">CASFOL_024174</name>
</gene>
<dbReference type="PROSITE" id="PS51380">
    <property type="entry name" value="EXS"/>
    <property type="match status" value="1"/>
</dbReference>
<evidence type="ECO:0000256" key="1">
    <source>
        <dbReference type="ARBA" id="ARBA00004141"/>
    </source>
</evidence>
<dbReference type="EMBL" id="JAVIJP010000032">
    <property type="protein sequence ID" value="KAL3631190.1"/>
    <property type="molecule type" value="Genomic_DNA"/>
</dbReference>
<evidence type="ECO:0000313" key="7">
    <source>
        <dbReference type="EMBL" id="KAL3631190.1"/>
    </source>
</evidence>
<sequence length="59" mass="7050">MVLNVLLRLAWMQTVMGITVFSLHRQTMTTLMACLEIIRRGLWNFFRLENEHLNNDKDD</sequence>
<organism evidence="7 8">
    <name type="scientific">Castilleja foliolosa</name>
    <dbReference type="NCBI Taxonomy" id="1961234"/>
    <lineage>
        <taxon>Eukaryota</taxon>
        <taxon>Viridiplantae</taxon>
        <taxon>Streptophyta</taxon>
        <taxon>Embryophyta</taxon>
        <taxon>Tracheophyta</taxon>
        <taxon>Spermatophyta</taxon>
        <taxon>Magnoliopsida</taxon>
        <taxon>eudicotyledons</taxon>
        <taxon>Gunneridae</taxon>
        <taxon>Pentapetalae</taxon>
        <taxon>asterids</taxon>
        <taxon>lamiids</taxon>
        <taxon>Lamiales</taxon>
        <taxon>Orobanchaceae</taxon>
        <taxon>Pedicularideae</taxon>
        <taxon>Castillejinae</taxon>
        <taxon>Castilleja</taxon>
    </lineage>
</organism>
<feature type="chain" id="PRO_5044856823" evidence="5">
    <location>
        <begin position="18"/>
        <end position="59"/>
    </location>
</feature>
<dbReference type="Proteomes" id="UP001632038">
    <property type="component" value="Unassembled WGS sequence"/>
</dbReference>
<protein>
    <submittedName>
        <fullName evidence="7">Phosphate transporter PHO1 4</fullName>
    </submittedName>
</protein>
<evidence type="ECO:0000256" key="4">
    <source>
        <dbReference type="ARBA" id="ARBA00023136"/>
    </source>
</evidence>
<feature type="signal peptide" evidence="5">
    <location>
        <begin position="1"/>
        <end position="17"/>
    </location>
</feature>
<comment type="subcellular location">
    <subcellularLocation>
        <location evidence="1">Membrane</location>
        <topology evidence="1">Multi-pass membrane protein</topology>
    </subcellularLocation>
</comment>